<dbReference type="Proteomes" id="UP001272242">
    <property type="component" value="Unassembled WGS sequence"/>
</dbReference>
<feature type="chain" id="PRO_5045686549" evidence="1">
    <location>
        <begin position="21"/>
        <end position="65"/>
    </location>
</feature>
<reference evidence="3" key="1">
    <citation type="journal article" date="2023" name="Mar. Drugs">
        <title>Gemmata algarum, a Novel Planctomycete Isolated from an Algal Mat, Displays Antimicrobial Activity.</title>
        <authorList>
            <person name="Kumar G."/>
            <person name="Kallscheuer N."/>
            <person name="Kashif M."/>
            <person name="Ahamad S."/>
            <person name="Jagadeeshwari U."/>
            <person name="Pannikurungottu S."/>
            <person name="Haufschild T."/>
            <person name="Kabuu M."/>
            <person name="Sasikala C."/>
            <person name="Jogler C."/>
            <person name="Ramana C."/>
        </authorList>
    </citation>
    <scope>NUCLEOTIDE SEQUENCE [LARGE SCALE GENOMIC DNA]</scope>
    <source>
        <strain evidence="3">JC673</strain>
    </source>
</reference>
<keyword evidence="3" id="KW-1185">Reference proteome</keyword>
<organism evidence="2 3">
    <name type="scientific">Gemmata algarum</name>
    <dbReference type="NCBI Taxonomy" id="2975278"/>
    <lineage>
        <taxon>Bacteria</taxon>
        <taxon>Pseudomonadati</taxon>
        <taxon>Planctomycetota</taxon>
        <taxon>Planctomycetia</taxon>
        <taxon>Gemmatales</taxon>
        <taxon>Gemmataceae</taxon>
        <taxon>Gemmata</taxon>
    </lineage>
</organism>
<gene>
    <name evidence="2" type="ORF">R5W23_002970</name>
</gene>
<sequence length="65" mass="6668">MPRSLFALAVVALVAAPGGAAETCGHGTKLDFVGSPKEAAAVAKKEQKLVLVLHVSGHFEDPDLT</sequence>
<dbReference type="RefSeq" id="WP_320688058.1">
    <property type="nucleotide sequence ID" value="NZ_JAXBLV010000199.1"/>
</dbReference>
<feature type="signal peptide" evidence="1">
    <location>
        <begin position="1"/>
        <end position="20"/>
    </location>
</feature>
<comment type="caution">
    <text evidence="2">The sequence shown here is derived from an EMBL/GenBank/DDBJ whole genome shotgun (WGS) entry which is preliminary data.</text>
</comment>
<evidence type="ECO:0000313" key="2">
    <source>
        <dbReference type="EMBL" id="MDY3561689.1"/>
    </source>
</evidence>
<evidence type="ECO:0000313" key="3">
    <source>
        <dbReference type="Proteomes" id="UP001272242"/>
    </source>
</evidence>
<evidence type="ECO:0000256" key="1">
    <source>
        <dbReference type="SAM" id="SignalP"/>
    </source>
</evidence>
<protein>
    <submittedName>
        <fullName evidence="2">Uncharacterized protein</fullName>
    </submittedName>
</protein>
<accession>A0ABU5F736</accession>
<proteinExistence type="predicted"/>
<keyword evidence="1" id="KW-0732">Signal</keyword>
<dbReference type="EMBL" id="JAXBLV010000199">
    <property type="protein sequence ID" value="MDY3561689.1"/>
    <property type="molecule type" value="Genomic_DNA"/>
</dbReference>
<name>A0ABU5F736_9BACT</name>